<sequence>MEVNQGVQNGYDYMSLNVDLQDEQNFTYQVWSQGFPTPGFAMHTPQADKRYYRVEVYLMEGSQGYDLMGYNREQVIEDVLDQYERHMQFLHLNRMEPGHINMPDSPEQPPA</sequence>
<organism evidence="1 2">
    <name type="scientific">Halomonas elongata</name>
    <dbReference type="NCBI Taxonomy" id="2746"/>
    <lineage>
        <taxon>Bacteria</taxon>
        <taxon>Pseudomonadati</taxon>
        <taxon>Pseudomonadota</taxon>
        <taxon>Gammaproteobacteria</taxon>
        <taxon>Oceanospirillales</taxon>
        <taxon>Halomonadaceae</taxon>
        <taxon>Halomonas</taxon>
    </lineage>
</organism>
<dbReference type="Proteomes" id="UP000092504">
    <property type="component" value="Unassembled WGS sequence"/>
</dbReference>
<gene>
    <name evidence="1" type="primary">betT_6</name>
    <name evidence="1" type="ORF">A8U91_04574</name>
</gene>
<dbReference type="EMBL" id="MAJD01000002">
    <property type="protein sequence ID" value="OBX35500.1"/>
    <property type="molecule type" value="Genomic_DNA"/>
</dbReference>
<proteinExistence type="predicted"/>
<dbReference type="AlphaFoldDB" id="A0A1B8NZV3"/>
<name>A0A1B8NZV3_HALEL</name>
<comment type="caution">
    <text evidence="1">The sequence shown here is derived from an EMBL/GenBank/DDBJ whole genome shotgun (WGS) entry which is preliminary data.</text>
</comment>
<evidence type="ECO:0000313" key="2">
    <source>
        <dbReference type="Proteomes" id="UP000092504"/>
    </source>
</evidence>
<accession>A0A1B8NZV3</accession>
<dbReference type="PATRIC" id="fig|2746.7.peg.4715"/>
<evidence type="ECO:0000313" key="1">
    <source>
        <dbReference type="EMBL" id="OBX35500.1"/>
    </source>
</evidence>
<protein>
    <submittedName>
        <fullName evidence="1">High-affinity choline transport protein</fullName>
    </submittedName>
</protein>
<reference evidence="1 2" key="1">
    <citation type="submission" date="2016-06" db="EMBL/GenBank/DDBJ databases">
        <title>Genome sequence of halotolerant plant growth promoting strain of Halomonas elongata HEK1 isolated from salterns of Rann of Kutch, Gujarat, India.</title>
        <authorList>
            <person name="Gaba S."/>
            <person name="Singh R.N."/>
            <person name="Abrol S."/>
            <person name="Kaushik R."/>
            <person name="Saxena A.K."/>
        </authorList>
    </citation>
    <scope>NUCLEOTIDE SEQUENCE [LARGE SCALE GENOMIC DNA]</scope>
    <source>
        <strain evidence="1 2">HEK1</strain>
    </source>
</reference>